<dbReference type="EMBL" id="JAHXZJ010001864">
    <property type="protein sequence ID" value="KAH0549596.1"/>
    <property type="molecule type" value="Genomic_DNA"/>
</dbReference>
<protein>
    <submittedName>
        <fullName evidence="1">Uncharacterized protein</fullName>
    </submittedName>
</protein>
<dbReference type="Proteomes" id="UP000826195">
    <property type="component" value="Unassembled WGS sequence"/>
</dbReference>
<evidence type="ECO:0000313" key="1">
    <source>
        <dbReference type="EMBL" id="KAH0549596.1"/>
    </source>
</evidence>
<dbReference type="AlphaFoldDB" id="A0AAV7ICZ7"/>
<sequence>MELARKMNVSEQISIIIPRLKEEQTLQTQKHAFEVLQSPATQPPALCQGEESFRQIHVFEDNEISDDHLITSKSEVSDTSEVNNSETNTSVVIGNVTLNGWLEEQRKAQGIPAVPIRDLDEGSPFFTYEKETEEELNFIESSSPLYRTRLPTELIRTSLLLRLQTCLRRVYLSFDIDGKTISSWFDVFKDMLDDIIFGMRFMID</sequence>
<accession>A0AAV7ICZ7</accession>
<evidence type="ECO:0000313" key="2">
    <source>
        <dbReference type="Proteomes" id="UP000826195"/>
    </source>
</evidence>
<proteinExistence type="predicted"/>
<reference evidence="1 2" key="1">
    <citation type="journal article" date="2021" name="J. Hered.">
        <title>A chromosome-level genome assembly of the parasitoid wasp, Cotesia glomerata (Hymenoptera: Braconidae).</title>
        <authorList>
            <person name="Pinto B.J."/>
            <person name="Weis J.J."/>
            <person name="Gamble T."/>
            <person name="Ode P.J."/>
            <person name="Paul R."/>
            <person name="Zaspel J.M."/>
        </authorList>
    </citation>
    <scope>NUCLEOTIDE SEQUENCE [LARGE SCALE GENOMIC DNA]</scope>
    <source>
        <strain evidence="1">CgM1</strain>
    </source>
</reference>
<keyword evidence="2" id="KW-1185">Reference proteome</keyword>
<gene>
    <name evidence="1" type="ORF">KQX54_010816</name>
</gene>
<organism evidence="1 2">
    <name type="scientific">Cotesia glomerata</name>
    <name type="common">Lepidopteran parasitic wasp</name>
    <name type="synonym">Apanteles glomeratus</name>
    <dbReference type="NCBI Taxonomy" id="32391"/>
    <lineage>
        <taxon>Eukaryota</taxon>
        <taxon>Metazoa</taxon>
        <taxon>Ecdysozoa</taxon>
        <taxon>Arthropoda</taxon>
        <taxon>Hexapoda</taxon>
        <taxon>Insecta</taxon>
        <taxon>Pterygota</taxon>
        <taxon>Neoptera</taxon>
        <taxon>Endopterygota</taxon>
        <taxon>Hymenoptera</taxon>
        <taxon>Apocrita</taxon>
        <taxon>Ichneumonoidea</taxon>
        <taxon>Braconidae</taxon>
        <taxon>Microgastrinae</taxon>
        <taxon>Cotesia</taxon>
    </lineage>
</organism>
<comment type="caution">
    <text evidence="1">The sequence shown here is derived from an EMBL/GenBank/DDBJ whole genome shotgun (WGS) entry which is preliminary data.</text>
</comment>
<name>A0AAV7ICZ7_COTGL</name>